<protein>
    <submittedName>
        <fullName evidence="1">Uncharacterized protein</fullName>
    </submittedName>
</protein>
<accession>A0A0W0FBD3</accession>
<comment type="caution">
    <text evidence="1">The sequence shown here is derived from an EMBL/GenBank/DDBJ whole genome shotgun (WGS) entry which is preliminary data.</text>
</comment>
<sequence>MSLISEHQDVQQRMTFLDYAPNTKGYRFM</sequence>
<evidence type="ECO:0000313" key="2">
    <source>
        <dbReference type="Proteomes" id="UP000054988"/>
    </source>
</evidence>
<dbReference type="AlphaFoldDB" id="A0A0W0FBD3"/>
<evidence type="ECO:0000313" key="1">
    <source>
        <dbReference type="EMBL" id="KTB33622.1"/>
    </source>
</evidence>
<organism evidence="1 2">
    <name type="scientific">Moniliophthora roreri</name>
    <name type="common">Frosty pod rot fungus</name>
    <name type="synonym">Monilia roreri</name>
    <dbReference type="NCBI Taxonomy" id="221103"/>
    <lineage>
        <taxon>Eukaryota</taxon>
        <taxon>Fungi</taxon>
        <taxon>Dikarya</taxon>
        <taxon>Basidiomycota</taxon>
        <taxon>Agaricomycotina</taxon>
        <taxon>Agaricomycetes</taxon>
        <taxon>Agaricomycetidae</taxon>
        <taxon>Agaricales</taxon>
        <taxon>Marasmiineae</taxon>
        <taxon>Marasmiaceae</taxon>
        <taxon>Moniliophthora</taxon>
    </lineage>
</organism>
<name>A0A0W0FBD3_MONRR</name>
<dbReference type="Proteomes" id="UP000054988">
    <property type="component" value="Unassembled WGS sequence"/>
</dbReference>
<dbReference type="EMBL" id="LATX01002154">
    <property type="protein sequence ID" value="KTB33622.1"/>
    <property type="molecule type" value="Genomic_DNA"/>
</dbReference>
<proteinExistence type="predicted"/>
<gene>
    <name evidence="1" type="ORF">WG66_13803</name>
</gene>
<reference evidence="1 2" key="1">
    <citation type="submission" date="2015-12" db="EMBL/GenBank/DDBJ databases">
        <title>Draft genome sequence of Moniliophthora roreri, the causal agent of frosty pod rot of cacao.</title>
        <authorList>
            <person name="Aime M.C."/>
            <person name="Diaz-Valderrama J.R."/>
            <person name="Kijpornyongpan T."/>
            <person name="Phillips-Mora W."/>
        </authorList>
    </citation>
    <scope>NUCLEOTIDE SEQUENCE [LARGE SCALE GENOMIC DNA]</scope>
    <source>
        <strain evidence="1 2">MCA 2952</strain>
    </source>
</reference>